<protein>
    <submittedName>
        <fullName evidence="7">Gluconate kinase, FGGY family</fullName>
    </submittedName>
</protein>
<dbReference type="OrthoDB" id="9805576at2"/>
<dbReference type="EMBL" id="FNHB01000002">
    <property type="protein sequence ID" value="SDM08042.1"/>
    <property type="molecule type" value="Genomic_DNA"/>
</dbReference>
<dbReference type="GO" id="GO:0016773">
    <property type="term" value="F:phosphotransferase activity, alcohol group as acceptor"/>
    <property type="evidence" value="ECO:0007669"/>
    <property type="project" value="InterPro"/>
</dbReference>
<reference evidence="7 8" key="1">
    <citation type="submission" date="2016-10" db="EMBL/GenBank/DDBJ databases">
        <authorList>
            <person name="de Groot N.N."/>
        </authorList>
    </citation>
    <scope>NUCLEOTIDE SEQUENCE [LARGE SCALE GENOMIC DNA]</scope>
    <source>
        <strain evidence="7 8">DSM 1736</strain>
    </source>
</reference>
<evidence type="ECO:0000256" key="2">
    <source>
        <dbReference type="ARBA" id="ARBA00022679"/>
    </source>
</evidence>
<keyword evidence="3 4" id="KW-0418">Kinase</keyword>
<dbReference type="GO" id="GO:0016301">
    <property type="term" value="F:kinase activity"/>
    <property type="evidence" value="ECO:0007669"/>
    <property type="project" value="UniProtKB-KW"/>
</dbReference>
<dbReference type="PIRSF" id="PIRSF000538">
    <property type="entry name" value="GlpK"/>
    <property type="match status" value="1"/>
</dbReference>
<dbReference type="PANTHER" id="PTHR43095:SF2">
    <property type="entry name" value="GLUCONOKINASE"/>
    <property type="match status" value="1"/>
</dbReference>
<keyword evidence="8" id="KW-1185">Reference proteome</keyword>
<dbReference type="CDD" id="cd07770">
    <property type="entry name" value="ASKHA_NBD_FGGY_GntK"/>
    <property type="match status" value="1"/>
</dbReference>
<feature type="domain" description="Carbohydrate kinase FGGY C-terminal" evidence="6">
    <location>
        <begin position="258"/>
        <end position="452"/>
    </location>
</feature>
<dbReference type="Pfam" id="PF00370">
    <property type="entry name" value="FGGY_N"/>
    <property type="match status" value="1"/>
</dbReference>
<dbReference type="InterPro" id="IPR043129">
    <property type="entry name" value="ATPase_NBD"/>
</dbReference>
<evidence type="ECO:0000313" key="7">
    <source>
        <dbReference type="EMBL" id="SDM08042.1"/>
    </source>
</evidence>
<dbReference type="Proteomes" id="UP000214880">
    <property type="component" value="Unassembled WGS sequence"/>
</dbReference>
<dbReference type="InterPro" id="IPR000577">
    <property type="entry name" value="Carb_kinase_FGGY"/>
</dbReference>
<evidence type="ECO:0000256" key="3">
    <source>
        <dbReference type="ARBA" id="ARBA00022777"/>
    </source>
</evidence>
<comment type="similarity">
    <text evidence="1 4">Belongs to the FGGY kinase family.</text>
</comment>
<dbReference type="STRING" id="146817.SAMN04488502_102102"/>
<name>A0A1G9QAD4_9FIRM</name>
<evidence type="ECO:0000313" key="8">
    <source>
        <dbReference type="Proteomes" id="UP000214880"/>
    </source>
</evidence>
<sequence length="516" mass="56697">MMQPIMIGVDIGTTGVRSVAYRLDGSSTATATEEYPLFTDQTGVAEQEADAVMMAMEAVITRTVNLLGGELKQVRGLALSSALHSLLAIAADGRPLTRLMTWADTRGQIYLAELKRNLDAAAVYRRTGCPLHPMYPLLKIYWLRQKRPELFNQAAWFGSVKDYAFHRLTGKRVVDRSIASGSGLYDLFSLKWDEEILALLGIPEDKMPTVAATTTRHGLAPAQAERLGLPGGLPVVIGAGDGMLANVGVGAVKAGQINITIGTSGAIRMAADQPRTDEKGRTWCYNLAEGRWMLGGAINNGGISFRWIRDKFAETEQRVAEKLGLDSYRLLADYAQKVPAGANGLILLPFFTGERAPNWNANARGVLFGLTLNHDKRHMIRAVLEGICYRMKSVLLSLEEITGKAEEIRVSGSFTRSEVWLQILADVLGREILLPNVEEGAAFGAAILGFYSLGLLSGIDVAADMAGIRKTFVPEQSNQATYEKLYELYEQIYWNLQDQFQLVADYQRSETGKEQR</sequence>
<evidence type="ECO:0000256" key="1">
    <source>
        <dbReference type="ARBA" id="ARBA00009156"/>
    </source>
</evidence>
<accession>A0A1G9QAD4</accession>
<evidence type="ECO:0000259" key="6">
    <source>
        <dbReference type="Pfam" id="PF02782"/>
    </source>
</evidence>
<feature type="domain" description="Carbohydrate kinase FGGY N-terminal" evidence="5">
    <location>
        <begin position="5"/>
        <end position="248"/>
    </location>
</feature>
<organism evidence="7 8">
    <name type="scientific">Dendrosporobacter quercicolus</name>
    <dbReference type="NCBI Taxonomy" id="146817"/>
    <lineage>
        <taxon>Bacteria</taxon>
        <taxon>Bacillati</taxon>
        <taxon>Bacillota</taxon>
        <taxon>Negativicutes</taxon>
        <taxon>Selenomonadales</taxon>
        <taxon>Sporomusaceae</taxon>
        <taxon>Dendrosporobacter</taxon>
    </lineage>
</organism>
<dbReference type="GO" id="GO:0005975">
    <property type="term" value="P:carbohydrate metabolic process"/>
    <property type="evidence" value="ECO:0007669"/>
    <property type="project" value="InterPro"/>
</dbReference>
<dbReference type="SUPFAM" id="SSF53067">
    <property type="entry name" value="Actin-like ATPase domain"/>
    <property type="match status" value="2"/>
</dbReference>
<evidence type="ECO:0000256" key="4">
    <source>
        <dbReference type="RuleBase" id="RU003733"/>
    </source>
</evidence>
<dbReference type="InterPro" id="IPR050406">
    <property type="entry name" value="FGGY_Carb_Kinase"/>
</dbReference>
<dbReference type="InterPro" id="IPR018483">
    <property type="entry name" value="Carb_kinase_FGGY_CS"/>
</dbReference>
<dbReference type="PANTHER" id="PTHR43095">
    <property type="entry name" value="SUGAR KINASE"/>
    <property type="match status" value="1"/>
</dbReference>
<keyword evidence="2 4" id="KW-0808">Transferase</keyword>
<dbReference type="InterPro" id="IPR018484">
    <property type="entry name" value="FGGY_N"/>
</dbReference>
<dbReference type="PROSITE" id="PS00445">
    <property type="entry name" value="FGGY_KINASES_2"/>
    <property type="match status" value="1"/>
</dbReference>
<evidence type="ECO:0000259" key="5">
    <source>
        <dbReference type="Pfam" id="PF00370"/>
    </source>
</evidence>
<proteinExistence type="inferred from homology"/>
<dbReference type="Pfam" id="PF02782">
    <property type="entry name" value="FGGY_C"/>
    <property type="match status" value="1"/>
</dbReference>
<dbReference type="Gene3D" id="3.30.420.40">
    <property type="match status" value="2"/>
</dbReference>
<gene>
    <name evidence="7" type="ORF">SAMN04488502_102102</name>
</gene>
<dbReference type="InterPro" id="IPR018485">
    <property type="entry name" value="FGGY_C"/>
</dbReference>
<dbReference type="AlphaFoldDB" id="A0A1G9QAD4"/>
<dbReference type="RefSeq" id="WP_092070247.1">
    <property type="nucleotide sequence ID" value="NZ_FNHB01000002.1"/>
</dbReference>